<sequence>MVRSGGCCNRQPYAPGTSSTKDGAAQLLGARSIQKLVTQRAYLIPRRACGQLRHAPGLGSRTPRIELISSPLVAFGVGTRWTAGPKTRHSRFSKHAVEAGRRHVQN</sequence>
<name>A0A3M9XTV1_9HYPH</name>
<feature type="region of interest" description="Disordered" evidence="1">
    <location>
        <begin position="1"/>
        <end position="22"/>
    </location>
</feature>
<gene>
    <name evidence="2" type="ORF">D1O30_17160</name>
</gene>
<evidence type="ECO:0000256" key="1">
    <source>
        <dbReference type="SAM" id="MobiDB-lite"/>
    </source>
</evidence>
<protein>
    <submittedName>
        <fullName evidence="2">Uncharacterized protein</fullName>
    </submittedName>
</protein>
<proteinExistence type="predicted"/>
<accession>A0A3M9XTV1</accession>
<feature type="compositionally biased region" description="Basic and acidic residues" evidence="1">
    <location>
        <begin position="95"/>
        <end position="106"/>
    </location>
</feature>
<feature type="region of interest" description="Disordered" evidence="1">
    <location>
        <begin position="84"/>
        <end position="106"/>
    </location>
</feature>
<reference evidence="2 3" key="1">
    <citation type="submission" date="2018-08" db="EMBL/GenBank/DDBJ databases">
        <title>Genome sequence of Methylocystis hirsuta CSC1, a methanotroph able to accumulate PHAs.</title>
        <authorList>
            <person name="Bordel S."/>
            <person name="Rodriguez E."/>
            <person name="Gancedo J."/>
            <person name="Munoz R."/>
        </authorList>
    </citation>
    <scope>NUCLEOTIDE SEQUENCE [LARGE SCALE GENOMIC DNA]</scope>
    <source>
        <strain evidence="2 3">CSC1</strain>
    </source>
</reference>
<evidence type="ECO:0000313" key="2">
    <source>
        <dbReference type="EMBL" id="RNJ51066.1"/>
    </source>
</evidence>
<organism evidence="2 3">
    <name type="scientific">Methylocystis hirsuta</name>
    <dbReference type="NCBI Taxonomy" id="369798"/>
    <lineage>
        <taxon>Bacteria</taxon>
        <taxon>Pseudomonadati</taxon>
        <taxon>Pseudomonadota</taxon>
        <taxon>Alphaproteobacteria</taxon>
        <taxon>Hyphomicrobiales</taxon>
        <taxon>Methylocystaceae</taxon>
        <taxon>Methylocystis</taxon>
    </lineage>
</organism>
<dbReference type="EMBL" id="QWDD01000001">
    <property type="protein sequence ID" value="RNJ51066.1"/>
    <property type="molecule type" value="Genomic_DNA"/>
</dbReference>
<dbReference type="AlphaFoldDB" id="A0A3M9XTV1"/>
<evidence type="ECO:0000313" key="3">
    <source>
        <dbReference type="Proteomes" id="UP000268623"/>
    </source>
</evidence>
<comment type="caution">
    <text evidence="2">The sequence shown here is derived from an EMBL/GenBank/DDBJ whole genome shotgun (WGS) entry which is preliminary data.</text>
</comment>
<keyword evidence="3" id="KW-1185">Reference proteome</keyword>
<dbReference type="Proteomes" id="UP000268623">
    <property type="component" value="Unassembled WGS sequence"/>
</dbReference>